<organism evidence="3 4">
    <name type="scientific">Vulcanimicrobium alpinum</name>
    <dbReference type="NCBI Taxonomy" id="3016050"/>
    <lineage>
        <taxon>Bacteria</taxon>
        <taxon>Bacillati</taxon>
        <taxon>Vulcanimicrobiota</taxon>
        <taxon>Vulcanimicrobiia</taxon>
        <taxon>Vulcanimicrobiales</taxon>
        <taxon>Vulcanimicrobiaceae</taxon>
        <taxon>Vulcanimicrobium</taxon>
    </lineage>
</organism>
<evidence type="ECO:0000313" key="4">
    <source>
        <dbReference type="Proteomes" id="UP001317532"/>
    </source>
</evidence>
<dbReference type="Pfam" id="PF13439">
    <property type="entry name" value="Glyco_transf_4"/>
    <property type="match status" value="1"/>
</dbReference>
<dbReference type="CDD" id="cd03809">
    <property type="entry name" value="GT4_MtfB-like"/>
    <property type="match status" value="1"/>
</dbReference>
<dbReference type="Gene3D" id="3.40.50.2000">
    <property type="entry name" value="Glycogen Phosphorylase B"/>
    <property type="match status" value="2"/>
</dbReference>
<dbReference type="GO" id="GO:0016757">
    <property type="term" value="F:glycosyltransferase activity"/>
    <property type="evidence" value="ECO:0007669"/>
    <property type="project" value="TreeGrafter"/>
</dbReference>
<reference evidence="3 4" key="1">
    <citation type="journal article" date="2022" name="ISME Commun">
        <title>Vulcanimicrobium alpinus gen. nov. sp. nov., the first cultivated representative of the candidate phylum 'Eremiobacterota', is a metabolically versatile aerobic anoxygenic phototroph.</title>
        <authorList>
            <person name="Yabe S."/>
            <person name="Muto K."/>
            <person name="Abe K."/>
            <person name="Yokota A."/>
            <person name="Staudigel H."/>
            <person name="Tebo B.M."/>
        </authorList>
    </citation>
    <scope>NUCLEOTIDE SEQUENCE [LARGE SCALE GENOMIC DNA]</scope>
    <source>
        <strain evidence="3 4">WC8-2</strain>
    </source>
</reference>
<sequence length="327" mass="35630">MIRVVLAARATSRASMGMRAYTRALLERLPHVAPDVDLVPVTSPVALHPLALRAARPQLVHLAYLEAAPLVPRPYVAMVHDLLHLRFPHLFSPLSAWYWRTVAIPLYRGAARILVSDERVAGECVALLGIARERIRVMPLGFDERLLDAAPWEAERPYAFYAGNHRPHKGLATLYEAWAALPDDVALDLVLTGPDEPAVRERYARRSGTIVFLGDLDEKTLARRYRGALACVLPSLAEGFGIPALEAAAVATPVIATATAVPSIVAPYAQTFEAGDAVALASLLCAIVRDPYRAREAAAEGAVRLRAYTWDRFAASTAAVYREVVCS</sequence>
<dbReference type="Pfam" id="PF13692">
    <property type="entry name" value="Glyco_trans_1_4"/>
    <property type="match status" value="1"/>
</dbReference>
<evidence type="ECO:0000313" key="3">
    <source>
        <dbReference type="EMBL" id="BDE06345.1"/>
    </source>
</evidence>
<dbReference type="Proteomes" id="UP001317532">
    <property type="component" value="Chromosome"/>
</dbReference>
<dbReference type="PANTHER" id="PTHR46401:SF2">
    <property type="entry name" value="GLYCOSYLTRANSFERASE WBBK-RELATED"/>
    <property type="match status" value="1"/>
</dbReference>
<name>A0AAN2C9A8_UNVUL</name>
<dbReference type="KEGG" id="vab:WPS_16210"/>
<dbReference type="InterPro" id="IPR028098">
    <property type="entry name" value="Glyco_trans_4-like_N"/>
</dbReference>
<dbReference type="SUPFAM" id="SSF53756">
    <property type="entry name" value="UDP-Glycosyltransferase/glycogen phosphorylase"/>
    <property type="match status" value="1"/>
</dbReference>
<dbReference type="GO" id="GO:0009103">
    <property type="term" value="P:lipopolysaccharide biosynthetic process"/>
    <property type="evidence" value="ECO:0007669"/>
    <property type="project" value="TreeGrafter"/>
</dbReference>
<dbReference type="RefSeq" id="WP_317997310.1">
    <property type="nucleotide sequence ID" value="NZ_AP025523.1"/>
</dbReference>
<dbReference type="EMBL" id="AP025523">
    <property type="protein sequence ID" value="BDE06345.1"/>
    <property type="molecule type" value="Genomic_DNA"/>
</dbReference>
<gene>
    <name evidence="3" type="ORF">WPS_16210</name>
</gene>
<keyword evidence="4" id="KW-1185">Reference proteome</keyword>
<accession>A0AAN2C9A8</accession>
<evidence type="ECO:0000259" key="2">
    <source>
        <dbReference type="Pfam" id="PF13439"/>
    </source>
</evidence>
<keyword evidence="1 3" id="KW-0808">Transferase</keyword>
<evidence type="ECO:0000256" key="1">
    <source>
        <dbReference type="ARBA" id="ARBA00022679"/>
    </source>
</evidence>
<proteinExistence type="predicted"/>
<dbReference type="AlphaFoldDB" id="A0AAN2C9A8"/>
<protein>
    <submittedName>
        <fullName evidence="3">Glycosyl transferase family 1</fullName>
    </submittedName>
</protein>
<dbReference type="PANTHER" id="PTHR46401">
    <property type="entry name" value="GLYCOSYLTRANSFERASE WBBK-RELATED"/>
    <property type="match status" value="1"/>
</dbReference>
<feature type="domain" description="Glycosyltransferase subfamily 4-like N-terminal" evidence="2">
    <location>
        <begin position="49"/>
        <end position="144"/>
    </location>
</feature>